<reference evidence="1 2" key="1">
    <citation type="journal article" date="2016" name="Nat. Commun.">
        <title>Ectomycorrhizal ecology is imprinted in the genome of the dominant symbiotic fungus Cenococcum geophilum.</title>
        <authorList>
            <consortium name="DOE Joint Genome Institute"/>
            <person name="Peter M."/>
            <person name="Kohler A."/>
            <person name="Ohm R.A."/>
            <person name="Kuo A."/>
            <person name="Krutzmann J."/>
            <person name="Morin E."/>
            <person name="Arend M."/>
            <person name="Barry K.W."/>
            <person name="Binder M."/>
            <person name="Choi C."/>
            <person name="Clum A."/>
            <person name="Copeland A."/>
            <person name="Grisel N."/>
            <person name="Haridas S."/>
            <person name="Kipfer T."/>
            <person name="LaButti K."/>
            <person name="Lindquist E."/>
            <person name="Lipzen A."/>
            <person name="Maire R."/>
            <person name="Meier B."/>
            <person name="Mihaltcheva S."/>
            <person name="Molinier V."/>
            <person name="Murat C."/>
            <person name="Poggeler S."/>
            <person name="Quandt C.A."/>
            <person name="Sperisen C."/>
            <person name="Tritt A."/>
            <person name="Tisserant E."/>
            <person name="Crous P.W."/>
            <person name="Henrissat B."/>
            <person name="Nehls U."/>
            <person name="Egli S."/>
            <person name="Spatafora J.W."/>
            <person name="Grigoriev I.V."/>
            <person name="Martin F.M."/>
        </authorList>
    </citation>
    <scope>NUCLEOTIDE SEQUENCE [LARGE SCALE GENOMIC DNA]</scope>
    <source>
        <strain evidence="1 2">1.58</strain>
    </source>
</reference>
<sequence>NPENWSGCKQLIDFLDNLFSLNKIVSAKFSKLHHFIKSTKGDRRYLEHYFKLVLFKCFVL</sequence>
<dbReference type="Proteomes" id="UP000250078">
    <property type="component" value="Unassembled WGS sequence"/>
</dbReference>
<evidence type="ECO:0000313" key="1">
    <source>
        <dbReference type="EMBL" id="OCK87164.1"/>
    </source>
</evidence>
<keyword evidence="2" id="KW-1185">Reference proteome</keyword>
<dbReference type="EMBL" id="KV748267">
    <property type="protein sequence ID" value="OCK87164.1"/>
    <property type="molecule type" value="Genomic_DNA"/>
</dbReference>
<proteinExistence type="predicted"/>
<protein>
    <submittedName>
        <fullName evidence="1">Uncharacterized protein</fullName>
    </submittedName>
</protein>
<gene>
    <name evidence="1" type="ORF">K441DRAFT_595392</name>
</gene>
<name>A0ACC8ELE5_9PEZI</name>
<accession>A0ACC8ELE5</accession>
<feature type="non-terminal residue" evidence="1">
    <location>
        <position position="1"/>
    </location>
</feature>
<evidence type="ECO:0000313" key="2">
    <source>
        <dbReference type="Proteomes" id="UP000250078"/>
    </source>
</evidence>
<organism evidence="1 2">
    <name type="scientific">Cenococcum geophilum 1.58</name>
    <dbReference type="NCBI Taxonomy" id="794803"/>
    <lineage>
        <taxon>Eukaryota</taxon>
        <taxon>Fungi</taxon>
        <taxon>Dikarya</taxon>
        <taxon>Ascomycota</taxon>
        <taxon>Pezizomycotina</taxon>
        <taxon>Dothideomycetes</taxon>
        <taxon>Pleosporomycetidae</taxon>
        <taxon>Gloniales</taxon>
        <taxon>Gloniaceae</taxon>
        <taxon>Cenococcum</taxon>
    </lineage>
</organism>